<dbReference type="EMBL" id="UYRT01081608">
    <property type="protein sequence ID" value="VDN24701.1"/>
    <property type="molecule type" value="Genomic_DNA"/>
</dbReference>
<evidence type="ECO:0000313" key="3">
    <source>
        <dbReference type="WBParaSite" id="GPUH_0001476501-mRNA-1"/>
    </source>
</evidence>
<name>A0A183E1A5_9BILA</name>
<evidence type="ECO:0000313" key="2">
    <source>
        <dbReference type="Proteomes" id="UP000271098"/>
    </source>
</evidence>
<accession>A0A183E1A5</accession>
<dbReference type="Proteomes" id="UP000271098">
    <property type="component" value="Unassembled WGS sequence"/>
</dbReference>
<dbReference type="WBParaSite" id="GPUH_0001476501-mRNA-1">
    <property type="protein sequence ID" value="GPUH_0001476501-mRNA-1"/>
    <property type="gene ID" value="GPUH_0001476501"/>
</dbReference>
<reference evidence="1 2" key="2">
    <citation type="submission" date="2018-11" db="EMBL/GenBank/DDBJ databases">
        <authorList>
            <consortium name="Pathogen Informatics"/>
        </authorList>
    </citation>
    <scope>NUCLEOTIDE SEQUENCE [LARGE SCALE GENOMIC DNA]</scope>
</reference>
<protein>
    <submittedName>
        <fullName evidence="3">GLOBIN domain-containing protein</fullName>
    </submittedName>
</protein>
<organism evidence="3">
    <name type="scientific">Gongylonema pulchrum</name>
    <dbReference type="NCBI Taxonomy" id="637853"/>
    <lineage>
        <taxon>Eukaryota</taxon>
        <taxon>Metazoa</taxon>
        <taxon>Ecdysozoa</taxon>
        <taxon>Nematoda</taxon>
        <taxon>Chromadorea</taxon>
        <taxon>Rhabditida</taxon>
        <taxon>Spirurina</taxon>
        <taxon>Spiruromorpha</taxon>
        <taxon>Spiruroidea</taxon>
        <taxon>Gongylonematidae</taxon>
        <taxon>Gongylonema</taxon>
    </lineage>
</organism>
<keyword evidence="2" id="KW-1185">Reference proteome</keyword>
<proteinExistence type="predicted"/>
<gene>
    <name evidence="1" type="ORF">GPUH_LOCUS14747</name>
</gene>
<sequence length="280" mass="31955">MSLINQVLDKQPKNDQPWDDACSGWIDAANKLDSFKGNERCTDKYLYTAEKLLLAPFLFRVEDEFSVKPMDCRLLFMYSQGVRIAIESFDYTVLGDIFPGVWQKSYETTIGACSKNPDQCCSFAVGLANNMCQWIADCFSCILKVFALQLSRSTTLCWATFFQEGIAMELLSKSVLSELDAATCLISAMTKPAHFMLIFTLVKTALDVLKKLYSGPYCSSLLRQLEPLLIGGLRTVRLRHHFAEFWHQTFAHSSHLVLSDDMRFIVLIFFFFVWNRTCLS</sequence>
<dbReference type="AlphaFoldDB" id="A0A183E1A5"/>
<reference evidence="3" key="1">
    <citation type="submission" date="2016-06" db="UniProtKB">
        <authorList>
            <consortium name="WormBaseParasite"/>
        </authorList>
    </citation>
    <scope>IDENTIFICATION</scope>
</reference>
<dbReference type="OrthoDB" id="5834346at2759"/>
<evidence type="ECO:0000313" key="1">
    <source>
        <dbReference type="EMBL" id="VDN24701.1"/>
    </source>
</evidence>